<gene>
    <name evidence="2" type="ORF">SR882_06055</name>
</gene>
<sequence length="120" mass="13336">MKPSSHFLAEWTPPAQTPVFAGHFPGNPLLPGSVLLDWAVSAYAHAQAQARQGDVLNRIVRQARFLAPARPEVPLRVEHQPARRERTRLQVVAVPVDGEAYLVLDVLLEPPRKHAEEASR</sequence>
<evidence type="ECO:0000313" key="2">
    <source>
        <dbReference type="EMBL" id="WQH15333.1"/>
    </source>
</evidence>
<dbReference type="InterPro" id="IPR054545">
    <property type="entry name" value="ApeI-like"/>
</dbReference>
<evidence type="ECO:0000313" key="3">
    <source>
        <dbReference type="Proteomes" id="UP001327459"/>
    </source>
</evidence>
<dbReference type="InterPro" id="IPR029069">
    <property type="entry name" value="HotDog_dom_sf"/>
</dbReference>
<organism evidence="2 3">
    <name type="scientific">Guyparkeria halophila</name>
    <dbReference type="NCBI Taxonomy" id="47960"/>
    <lineage>
        <taxon>Bacteria</taxon>
        <taxon>Pseudomonadati</taxon>
        <taxon>Pseudomonadota</taxon>
        <taxon>Gammaproteobacteria</taxon>
        <taxon>Chromatiales</taxon>
        <taxon>Thioalkalibacteraceae</taxon>
        <taxon>Guyparkeria</taxon>
    </lineage>
</organism>
<dbReference type="SUPFAM" id="SSF54637">
    <property type="entry name" value="Thioesterase/thiol ester dehydrase-isomerase"/>
    <property type="match status" value="1"/>
</dbReference>
<dbReference type="Gene3D" id="3.10.129.10">
    <property type="entry name" value="Hotdog Thioesterase"/>
    <property type="match status" value="1"/>
</dbReference>
<dbReference type="Proteomes" id="UP001327459">
    <property type="component" value="Chromosome"/>
</dbReference>
<dbReference type="EMBL" id="CP140153">
    <property type="protein sequence ID" value="WQH15333.1"/>
    <property type="molecule type" value="Genomic_DNA"/>
</dbReference>
<feature type="domain" description="ApeI dehydratase-like" evidence="1">
    <location>
        <begin position="7"/>
        <end position="83"/>
    </location>
</feature>
<protein>
    <recommendedName>
        <fullName evidence="1">ApeI dehydratase-like domain-containing protein</fullName>
    </recommendedName>
</protein>
<accession>A0ABZ0YUD1</accession>
<name>A0ABZ0YUD1_9GAMM</name>
<reference evidence="2 3" key="1">
    <citation type="submission" date="2023-11" db="EMBL/GenBank/DDBJ databases">
        <title>MicrobeMod: A computational toolkit for identifying prokaryotic methylation and restriction-modification with nanopore sequencing.</title>
        <authorList>
            <person name="Crits-Christoph A."/>
            <person name="Kang S.C."/>
            <person name="Lee H."/>
            <person name="Ostrov N."/>
        </authorList>
    </citation>
    <scope>NUCLEOTIDE SEQUENCE [LARGE SCALE GENOMIC DNA]</scope>
    <source>
        <strain evidence="2 3">ATCC 49870</strain>
    </source>
</reference>
<dbReference type="RefSeq" id="WP_322520364.1">
    <property type="nucleotide sequence ID" value="NZ_CP140153.1"/>
</dbReference>
<dbReference type="Pfam" id="PF22818">
    <property type="entry name" value="ApeI-like"/>
    <property type="match status" value="1"/>
</dbReference>
<evidence type="ECO:0000259" key="1">
    <source>
        <dbReference type="Pfam" id="PF22818"/>
    </source>
</evidence>
<keyword evidence="3" id="KW-1185">Reference proteome</keyword>
<proteinExistence type="predicted"/>